<comment type="caution">
    <text evidence="2">The sequence shown here is derived from an EMBL/GenBank/DDBJ whole genome shotgun (WGS) entry which is preliminary data.</text>
</comment>
<feature type="compositionally biased region" description="Acidic residues" evidence="1">
    <location>
        <begin position="316"/>
        <end position="344"/>
    </location>
</feature>
<feature type="compositionally biased region" description="Basic and acidic residues" evidence="1">
    <location>
        <begin position="178"/>
        <end position="187"/>
    </location>
</feature>
<proteinExistence type="predicted"/>
<dbReference type="EMBL" id="JAGMWT010000002">
    <property type="protein sequence ID" value="KAH7134957.1"/>
    <property type="molecule type" value="Genomic_DNA"/>
</dbReference>
<protein>
    <submittedName>
        <fullName evidence="2">Uncharacterized protein</fullName>
    </submittedName>
</protein>
<evidence type="ECO:0000313" key="3">
    <source>
        <dbReference type="Proteomes" id="UP000700596"/>
    </source>
</evidence>
<organism evidence="2 3">
    <name type="scientific">Dendryphion nanum</name>
    <dbReference type="NCBI Taxonomy" id="256645"/>
    <lineage>
        <taxon>Eukaryota</taxon>
        <taxon>Fungi</taxon>
        <taxon>Dikarya</taxon>
        <taxon>Ascomycota</taxon>
        <taxon>Pezizomycotina</taxon>
        <taxon>Dothideomycetes</taxon>
        <taxon>Pleosporomycetidae</taxon>
        <taxon>Pleosporales</taxon>
        <taxon>Torulaceae</taxon>
        <taxon>Dendryphion</taxon>
    </lineage>
</organism>
<dbReference type="GO" id="GO:0003677">
    <property type="term" value="F:DNA binding"/>
    <property type="evidence" value="ECO:0007669"/>
    <property type="project" value="InterPro"/>
</dbReference>
<accession>A0A9P9IVE6</accession>
<dbReference type="Pfam" id="PF02178">
    <property type="entry name" value="AT_hook"/>
    <property type="match status" value="4"/>
</dbReference>
<feature type="region of interest" description="Disordered" evidence="1">
    <location>
        <begin position="314"/>
        <end position="346"/>
    </location>
</feature>
<dbReference type="Proteomes" id="UP000700596">
    <property type="component" value="Unassembled WGS sequence"/>
</dbReference>
<gene>
    <name evidence="2" type="ORF">B0J11DRAFT_517247</name>
</gene>
<feature type="region of interest" description="Disordered" evidence="1">
    <location>
        <begin position="1"/>
        <end position="229"/>
    </location>
</feature>
<dbReference type="InterPro" id="IPR017956">
    <property type="entry name" value="AT_hook_DNA-bd_motif"/>
</dbReference>
<evidence type="ECO:0000256" key="1">
    <source>
        <dbReference type="SAM" id="MobiDB-lite"/>
    </source>
</evidence>
<feature type="compositionally biased region" description="Low complexity" evidence="1">
    <location>
        <begin position="1"/>
        <end position="18"/>
    </location>
</feature>
<keyword evidence="3" id="KW-1185">Reference proteome</keyword>
<reference evidence="2" key="1">
    <citation type="journal article" date="2021" name="Nat. Commun.">
        <title>Genetic determinants of endophytism in the Arabidopsis root mycobiome.</title>
        <authorList>
            <person name="Mesny F."/>
            <person name="Miyauchi S."/>
            <person name="Thiergart T."/>
            <person name="Pickel B."/>
            <person name="Atanasova L."/>
            <person name="Karlsson M."/>
            <person name="Huettel B."/>
            <person name="Barry K.W."/>
            <person name="Haridas S."/>
            <person name="Chen C."/>
            <person name="Bauer D."/>
            <person name="Andreopoulos W."/>
            <person name="Pangilinan J."/>
            <person name="LaButti K."/>
            <person name="Riley R."/>
            <person name="Lipzen A."/>
            <person name="Clum A."/>
            <person name="Drula E."/>
            <person name="Henrissat B."/>
            <person name="Kohler A."/>
            <person name="Grigoriev I.V."/>
            <person name="Martin F.M."/>
            <person name="Hacquard S."/>
        </authorList>
    </citation>
    <scope>NUCLEOTIDE SEQUENCE</scope>
    <source>
        <strain evidence="2">MPI-CAGE-CH-0243</strain>
    </source>
</reference>
<feature type="compositionally biased region" description="Low complexity" evidence="1">
    <location>
        <begin position="134"/>
        <end position="145"/>
    </location>
</feature>
<dbReference type="SMART" id="SM00384">
    <property type="entry name" value="AT_hook"/>
    <property type="match status" value="6"/>
</dbReference>
<dbReference type="OrthoDB" id="3798269at2759"/>
<dbReference type="PRINTS" id="PR00929">
    <property type="entry name" value="ATHOOK"/>
</dbReference>
<dbReference type="AlphaFoldDB" id="A0A9P9IVE6"/>
<name>A0A9P9IVE6_9PLEO</name>
<evidence type="ECO:0000313" key="2">
    <source>
        <dbReference type="EMBL" id="KAH7134957.1"/>
    </source>
</evidence>
<sequence>MARKAVPGAAMKAAAQAAPVDVTPSRARRAQPGVTKPHAEPQATPVAQDTTTPKKRGRPAKIHAENVLVENAHVENALPKSRGRPRKQENIDTPAVPTKTAAKRVGRPVRTPTELQLEELAQVIPRRRGRPPKASSGAGEGVVAGPSRVTKRVGRVPKAVVTPRIDPRIRSKLRTRIPKKEIKEKEPTQVAASAAPKRRGRPPKNAPPAPVPVSKKNKKTARDAVNKPVVRRRRGFVTLDVPKKFAAQMQQYLLNLQAEADAEAATEADVAAAFADGVAQVDGTNDGNTGPFADLEPELDAEEGAQEDLARALDEVPSEDQYMDDSEDAEQEEMEQQSEEELEEKLERVVGEEVVFREEVNILEGLNVPPSNLDDESLTSMSEVLTEENLVSDGLISQQSAIRYTLAV</sequence>